<dbReference type="Proteomes" id="UP000583454">
    <property type="component" value="Unassembled WGS sequence"/>
</dbReference>
<comment type="caution">
    <text evidence="1">The sequence shown here is derived from an EMBL/GenBank/DDBJ whole genome shotgun (WGS) entry which is preliminary data.</text>
</comment>
<accession>A0A840ZJT4</accession>
<evidence type="ECO:0000313" key="1">
    <source>
        <dbReference type="EMBL" id="MBB5758352.1"/>
    </source>
</evidence>
<evidence type="ECO:0000313" key="2">
    <source>
        <dbReference type="Proteomes" id="UP000583454"/>
    </source>
</evidence>
<proteinExistence type="predicted"/>
<organism evidence="1 2">
    <name type="scientific">Methylorubrum rhodinum</name>
    <dbReference type="NCBI Taxonomy" id="29428"/>
    <lineage>
        <taxon>Bacteria</taxon>
        <taxon>Pseudomonadati</taxon>
        <taxon>Pseudomonadota</taxon>
        <taxon>Alphaproteobacteria</taxon>
        <taxon>Hyphomicrobiales</taxon>
        <taxon>Methylobacteriaceae</taxon>
        <taxon>Methylorubrum</taxon>
    </lineage>
</organism>
<sequence length="105" mass="11593">MSIFDQYQTVHEFDLDIDGVRYVGTVDVTYDIVPGEDDERGRPQPRFAFHPLGPVTLEFMDDDDGPGLLGDDDPRAIAIVAALHAGDVHGDLLDAHRFPEEGDDV</sequence>
<protein>
    <submittedName>
        <fullName evidence="1">Uncharacterized protein</fullName>
    </submittedName>
</protein>
<reference evidence="1 2" key="1">
    <citation type="submission" date="2020-08" db="EMBL/GenBank/DDBJ databases">
        <title>Genomic Encyclopedia of Type Strains, Phase IV (KMG-IV): sequencing the most valuable type-strain genomes for metagenomic binning, comparative biology and taxonomic classification.</title>
        <authorList>
            <person name="Goeker M."/>
        </authorList>
    </citation>
    <scope>NUCLEOTIDE SEQUENCE [LARGE SCALE GENOMIC DNA]</scope>
    <source>
        <strain evidence="1 2">DSM 2163</strain>
    </source>
</reference>
<dbReference type="AlphaFoldDB" id="A0A840ZJT4"/>
<gene>
    <name evidence="1" type="ORF">HNR00_003072</name>
</gene>
<dbReference type="RefSeq" id="WP_183570710.1">
    <property type="nucleotide sequence ID" value="NZ_JACHOP010000013.1"/>
</dbReference>
<keyword evidence="2" id="KW-1185">Reference proteome</keyword>
<dbReference type="EMBL" id="JACHOP010000013">
    <property type="protein sequence ID" value="MBB5758352.1"/>
    <property type="molecule type" value="Genomic_DNA"/>
</dbReference>
<name>A0A840ZJT4_9HYPH</name>